<feature type="domain" description="F-box" evidence="1">
    <location>
        <begin position="1"/>
        <end position="44"/>
    </location>
</feature>
<organism evidence="2 3">
    <name type="scientific">Ficus carica</name>
    <name type="common">Common fig</name>
    <dbReference type="NCBI Taxonomy" id="3494"/>
    <lineage>
        <taxon>Eukaryota</taxon>
        <taxon>Viridiplantae</taxon>
        <taxon>Streptophyta</taxon>
        <taxon>Embryophyta</taxon>
        <taxon>Tracheophyta</taxon>
        <taxon>Spermatophyta</taxon>
        <taxon>Magnoliopsida</taxon>
        <taxon>eudicotyledons</taxon>
        <taxon>Gunneridae</taxon>
        <taxon>Pentapetalae</taxon>
        <taxon>rosids</taxon>
        <taxon>fabids</taxon>
        <taxon>Rosales</taxon>
        <taxon>Moraceae</taxon>
        <taxon>Ficeae</taxon>
        <taxon>Ficus</taxon>
    </lineage>
</organism>
<sequence>MANFPPEIITDKICRLPVKDLLRYRCVPKSWRSMIENPDFIRMLLKHSTETDTNFSLIFANCKKQLFGVELDVLDSAVKLDSPKDHGNIVGSCSGLIALAKGHPLWNPITRSRKSQSGVLATNALRWVVFREPKAFASPLIVAFDPVTEEYHEVPLPGSNYGDFAMGVGVLGRSLCVVFNYSVYGRPDWLNPDYVVVWVMKEYGIKQSWTKLCMVALENLLSFDLEREMARNVRISSPLRYAKTVLCVGSLVGLDGIDGQHGWKLVKEDGKKETKERKKNLK</sequence>
<dbReference type="PROSITE" id="PS50181">
    <property type="entry name" value="FBOX"/>
    <property type="match status" value="1"/>
</dbReference>
<dbReference type="PANTHER" id="PTHR31672:SF13">
    <property type="entry name" value="F-BOX PROTEIN CPR30-LIKE"/>
    <property type="match status" value="1"/>
</dbReference>
<comment type="caution">
    <text evidence="2">The sequence shown here is derived from an EMBL/GenBank/DDBJ whole genome shotgun (WGS) entry which is preliminary data.</text>
</comment>
<evidence type="ECO:0000259" key="1">
    <source>
        <dbReference type="PROSITE" id="PS50181"/>
    </source>
</evidence>
<dbReference type="Proteomes" id="UP001187192">
    <property type="component" value="Unassembled WGS sequence"/>
</dbReference>
<dbReference type="SUPFAM" id="SSF81383">
    <property type="entry name" value="F-box domain"/>
    <property type="match status" value="1"/>
</dbReference>
<dbReference type="AlphaFoldDB" id="A0AA87ZN49"/>
<reference evidence="2" key="1">
    <citation type="submission" date="2023-07" db="EMBL/GenBank/DDBJ databases">
        <title>draft genome sequence of fig (Ficus carica).</title>
        <authorList>
            <person name="Takahashi T."/>
            <person name="Nishimura K."/>
        </authorList>
    </citation>
    <scope>NUCLEOTIDE SEQUENCE</scope>
</reference>
<dbReference type="InterPro" id="IPR036047">
    <property type="entry name" value="F-box-like_dom_sf"/>
</dbReference>
<protein>
    <recommendedName>
        <fullName evidence="1">F-box domain-containing protein</fullName>
    </recommendedName>
</protein>
<keyword evidence="3" id="KW-1185">Reference proteome</keyword>
<proteinExistence type="predicted"/>
<evidence type="ECO:0000313" key="2">
    <source>
        <dbReference type="EMBL" id="GMN36499.1"/>
    </source>
</evidence>
<dbReference type="InterPro" id="IPR001810">
    <property type="entry name" value="F-box_dom"/>
</dbReference>
<name>A0AA87ZN49_FICCA</name>
<dbReference type="Pfam" id="PF00646">
    <property type="entry name" value="F-box"/>
    <property type="match status" value="1"/>
</dbReference>
<gene>
    <name evidence="2" type="ORF">TIFTF001_006062</name>
</gene>
<dbReference type="InterPro" id="IPR050796">
    <property type="entry name" value="SCF_F-box_component"/>
</dbReference>
<evidence type="ECO:0000313" key="3">
    <source>
        <dbReference type="Proteomes" id="UP001187192"/>
    </source>
</evidence>
<accession>A0AA87ZN49</accession>
<dbReference type="PANTHER" id="PTHR31672">
    <property type="entry name" value="BNACNNG10540D PROTEIN"/>
    <property type="match status" value="1"/>
</dbReference>
<dbReference type="EMBL" id="BTGU01000006">
    <property type="protein sequence ID" value="GMN36499.1"/>
    <property type="molecule type" value="Genomic_DNA"/>
</dbReference>